<organism evidence="7 8">
    <name type="scientific">Exiguobacterium aurantiacum</name>
    <dbReference type="NCBI Taxonomy" id="33987"/>
    <lineage>
        <taxon>Bacteria</taxon>
        <taxon>Bacillati</taxon>
        <taxon>Bacillota</taxon>
        <taxon>Bacilli</taxon>
        <taxon>Bacillales</taxon>
        <taxon>Bacillales Family XII. Incertae Sedis</taxon>
        <taxon>Exiguobacterium</taxon>
    </lineage>
</organism>
<evidence type="ECO:0000313" key="7">
    <source>
        <dbReference type="EMBL" id="STO06845.1"/>
    </source>
</evidence>
<dbReference type="InterPro" id="IPR013325">
    <property type="entry name" value="RNA_pol_sigma_r2"/>
</dbReference>
<evidence type="ECO:0000256" key="4">
    <source>
        <dbReference type="ARBA" id="ARBA00023163"/>
    </source>
</evidence>
<keyword evidence="4" id="KW-0804">Transcription</keyword>
<dbReference type="Gene3D" id="1.10.1740.10">
    <property type="match status" value="1"/>
</dbReference>
<evidence type="ECO:0000313" key="8">
    <source>
        <dbReference type="Proteomes" id="UP000254060"/>
    </source>
</evidence>
<sequence length="191" mass="22325">MERLTTRLVDELRSGNHDSFAELVELYKDGVFAVAYKILFDRGEAEDAAQETFIRAYTRIETYDPQYKFKTWLYRIATNVAIDRLRKRKPEYSMDAEIAGTEGLTYQDHLADDAPQPDALVVHREIRGEMHEAIKQLPDKYRIPLLLKYVDDLSLKEISVMIDMPVATVKTRIFRGREMLKTIFQNREGFN</sequence>
<dbReference type="InterPro" id="IPR036388">
    <property type="entry name" value="WH-like_DNA-bd_sf"/>
</dbReference>
<dbReference type="Pfam" id="PF08281">
    <property type="entry name" value="Sigma70_r4_2"/>
    <property type="match status" value="1"/>
</dbReference>
<dbReference type="NCBIfam" id="NF007223">
    <property type="entry name" value="PRK09641.1"/>
    <property type="match status" value="1"/>
</dbReference>
<dbReference type="PANTHER" id="PTHR43133:SF60">
    <property type="entry name" value="RNA POLYMERASE SIGMA FACTOR SIGV"/>
    <property type="match status" value="1"/>
</dbReference>
<dbReference type="CDD" id="cd06171">
    <property type="entry name" value="Sigma70_r4"/>
    <property type="match status" value="1"/>
</dbReference>
<evidence type="ECO:0000256" key="3">
    <source>
        <dbReference type="ARBA" id="ARBA00023082"/>
    </source>
</evidence>
<dbReference type="GO" id="GO:0016987">
    <property type="term" value="F:sigma factor activity"/>
    <property type="evidence" value="ECO:0007669"/>
    <property type="project" value="UniProtKB-KW"/>
</dbReference>
<dbReference type="InterPro" id="IPR039425">
    <property type="entry name" value="RNA_pol_sigma-70-like"/>
</dbReference>
<accession>A0A377FQX3</accession>
<dbReference type="RefSeq" id="WP_024372450.1">
    <property type="nucleotide sequence ID" value="NZ_UGGP01000001.1"/>
</dbReference>
<protein>
    <submittedName>
        <fullName evidence="7">Sigma-24</fullName>
    </submittedName>
</protein>
<name>A0A377FQX3_9BACL</name>
<dbReference type="InterPro" id="IPR007627">
    <property type="entry name" value="RNA_pol_sigma70_r2"/>
</dbReference>
<keyword evidence="2" id="KW-0805">Transcription regulation</keyword>
<dbReference type="InterPro" id="IPR014284">
    <property type="entry name" value="RNA_pol_sigma-70_dom"/>
</dbReference>
<dbReference type="Proteomes" id="UP000254060">
    <property type="component" value="Unassembled WGS sequence"/>
</dbReference>
<dbReference type="STRING" id="1397694.GCA_000702585_00705"/>
<dbReference type="AlphaFoldDB" id="A0A377FQX3"/>
<evidence type="ECO:0000259" key="6">
    <source>
        <dbReference type="Pfam" id="PF08281"/>
    </source>
</evidence>
<dbReference type="SUPFAM" id="SSF88659">
    <property type="entry name" value="Sigma3 and sigma4 domains of RNA polymerase sigma factors"/>
    <property type="match status" value="1"/>
</dbReference>
<evidence type="ECO:0000256" key="2">
    <source>
        <dbReference type="ARBA" id="ARBA00023015"/>
    </source>
</evidence>
<dbReference type="GO" id="GO:0003677">
    <property type="term" value="F:DNA binding"/>
    <property type="evidence" value="ECO:0007669"/>
    <property type="project" value="InterPro"/>
</dbReference>
<comment type="similarity">
    <text evidence="1">Belongs to the sigma-70 factor family. ECF subfamily.</text>
</comment>
<dbReference type="OrthoDB" id="9782703at2"/>
<reference evidence="7 8" key="1">
    <citation type="submission" date="2018-06" db="EMBL/GenBank/DDBJ databases">
        <authorList>
            <consortium name="Pathogen Informatics"/>
            <person name="Doyle S."/>
        </authorList>
    </citation>
    <scope>NUCLEOTIDE SEQUENCE [LARGE SCALE GENOMIC DNA]</scope>
    <source>
        <strain evidence="7 8">NCTC13163</strain>
    </source>
</reference>
<dbReference type="Gene3D" id="1.10.10.10">
    <property type="entry name" value="Winged helix-like DNA-binding domain superfamily/Winged helix DNA-binding domain"/>
    <property type="match status" value="1"/>
</dbReference>
<proteinExistence type="inferred from homology"/>
<dbReference type="SUPFAM" id="SSF88946">
    <property type="entry name" value="Sigma2 domain of RNA polymerase sigma factors"/>
    <property type="match status" value="1"/>
</dbReference>
<evidence type="ECO:0000259" key="5">
    <source>
        <dbReference type="Pfam" id="PF04542"/>
    </source>
</evidence>
<dbReference type="PANTHER" id="PTHR43133">
    <property type="entry name" value="RNA POLYMERASE ECF-TYPE SIGMA FACTO"/>
    <property type="match status" value="1"/>
</dbReference>
<dbReference type="InterPro" id="IPR013324">
    <property type="entry name" value="RNA_pol_sigma_r3/r4-like"/>
</dbReference>
<dbReference type="EMBL" id="UGGP01000001">
    <property type="protein sequence ID" value="STO06845.1"/>
    <property type="molecule type" value="Genomic_DNA"/>
</dbReference>
<dbReference type="NCBIfam" id="TIGR02937">
    <property type="entry name" value="sigma70-ECF"/>
    <property type="match status" value="1"/>
</dbReference>
<evidence type="ECO:0000256" key="1">
    <source>
        <dbReference type="ARBA" id="ARBA00010641"/>
    </source>
</evidence>
<dbReference type="Pfam" id="PF04542">
    <property type="entry name" value="Sigma70_r2"/>
    <property type="match status" value="1"/>
</dbReference>
<feature type="domain" description="RNA polymerase sigma-70 region 2" evidence="5">
    <location>
        <begin position="23"/>
        <end position="89"/>
    </location>
</feature>
<dbReference type="GO" id="GO:0006352">
    <property type="term" value="P:DNA-templated transcription initiation"/>
    <property type="evidence" value="ECO:0007669"/>
    <property type="project" value="InterPro"/>
</dbReference>
<keyword evidence="3" id="KW-0731">Sigma factor</keyword>
<gene>
    <name evidence="7" type="primary">rpoE_1</name>
    <name evidence="7" type="ORF">NCTC13163_00183</name>
</gene>
<dbReference type="InterPro" id="IPR013249">
    <property type="entry name" value="RNA_pol_sigma70_r4_t2"/>
</dbReference>
<feature type="domain" description="RNA polymerase sigma factor 70 region 4 type 2" evidence="6">
    <location>
        <begin position="128"/>
        <end position="180"/>
    </location>
</feature>